<evidence type="ECO:0000313" key="17">
    <source>
        <dbReference type="Proteomes" id="UP001558652"/>
    </source>
</evidence>
<proteinExistence type="inferred from homology"/>
<evidence type="ECO:0000256" key="14">
    <source>
        <dbReference type="PIRSR" id="PIRSR602403-1"/>
    </source>
</evidence>
<comment type="subcellular location">
    <subcellularLocation>
        <location evidence="4">Endoplasmic reticulum membrane</location>
        <topology evidence="4">Peripheral membrane protein</topology>
    </subcellularLocation>
    <subcellularLocation>
        <location evidence="3">Microsome membrane</location>
        <topology evidence="3">Peripheral membrane protein</topology>
    </subcellularLocation>
</comment>
<gene>
    <name evidence="16" type="ORF">AAG570_009088</name>
</gene>
<dbReference type="GO" id="GO:0046872">
    <property type="term" value="F:metal ion binding"/>
    <property type="evidence" value="ECO:0007669"/>
    <property type="project" value="UniProtKB-KW"/>
</dbReference>
<evidence type="ECO:0000256" key="10">
    <source>
        <dbReference type="ARBA" id="ARBA00023002"/>
    </source>
</evidence>
<evidence type="ECO:0008006" key="18">
    <source>
        <dbReference type="Google" id="ProtNLM"/>
    </source>
</evidence>
<evidence type="ECO:0000256" key="8">
    <source>
        <dbReference type="ARBA" id="ARBA00022824"/>
    </source>
</evidence>
<dbReference type="Pfam" id="PF00067">
    <property type="entry name" value="p450"/>
    <property type="match status" value="1"/>
</dbReference>
<dbReference type="GO" id="GO:0005789">
    <property type="term" value="C:endoplasmic reticulum membrane"/>
    <property type="evidence" value="ECO:0007669"/>
    <property type="project" value="UniProtKB-SubCell"/>
</dbReference>
<dbReference type="PRINTS" id="PR00465">
    <property type="entry name" value="EP450IV"/>
</dbReference>
<keyword evidence="12 15" id="KW-0503">Monooxygenase</keyword>
<dbReference type="SUPFAM" id="SSF48264">
    <property type="entry name" value="Cytochrome P450"/>
    <property type="match status" value="1"/>
</dbReference>
<dbReference type="InterPro" id="IPR017972">
    <property type="entry name" value="Cyt_P450_CS"/>
</dbReference>
<keyword evidence="17" id="KW-1185">Reference proteome</keyword>
<keyword evidence="6 14" id="KW-0349">Heme</keyword>
<evidence type="ECO:0000256" key="13">
    <source>
        <dbReference type="ARBA" id="ARBA00023136"/>
    </source>
</evidence>
<keyword evidence="9" id="KW-0492">Microsome</keyword>
<dbReference type="EMBL" id="JBFDAA010000003">
    <property type="protein sequence ID" value="KAL1139027.1"/>
    <property type="molecule type" value="Genomic_DNA"/>
</dbReference>
<accession>A0ABD0Z5L6</accession>
<protein>
    <recommendedName>
        <fullName evidence="18">Cytochrome P450</fullName>
    </recommendedName>
</protein>
<dbReference type="Gene3D" id="1.10.630.10">
    <property type="entry name" value="Cytochrome P450"/>
    <property type="match status" value="1"/>
</dbReference>
<dbReference type="Proteomes" id="UP001558652">
    <property type="component" value="Unassembled WGS sequence"/>
</dbReference>
<keyword evidence="7 14" id="KW-0479">Metal-binding</keyword>
<dbReference type="InterPro" id="IPR036396">
    <property type="entry name" value="Cyt_P450_sf"/>
</dbReference>
<evidence type="ECO:0000256" key="9">
    <source>
        <dbReference type="ARBA" id="ARBA00022848"/>
    </source>
</evidence>
<evidence type="ECO:0000256" key="15">
    <source>
        <dbReference type="RuleBase" id="RU000461"/>
    </source>
</evidence>
<organism evidence="16 17">
    <name type="scientific">Ranatra chinensis</name>
    <dbReference type="NCBI Taxonomy" id="642074"/>
    <lineage>
        <taxon>Eukaryota</taxon>
        <taxon>Metazoa</taxon>
        <taxon>Ecdysozoa</taxon>
        <taxon>Arthropoda</taxon>
        <taxon>Hexapoda</taxon>
        <taxon>Insecta</taxon>
        <taxon>Pterygota</taxon>
        <taxon>Neoptera</taxon>
        <taxon>Paraneoptera</taxon>
        <taxon>Hemiptera</taxon>
        <taxon>Heteroptera</taxon>
        <taxon>Panheteroptera</taxon>
        <taxon>Nepomorpha</taxon>
        <taxon>Nepidae</taxon>
        <taxon>Ranatrinae</taxon>
        <taxon>Ranatra</taxon>
    </lineage>
</organism>
<evidence type="ECO:0000256" key="5">
    <source>
        <dbReference type="ARBA" id="ARBA00010617"/>
    </source>
</evidence>
<sequence>MMNSSSKVFVNDNDIREEVDTFMFEGHDTTTSAICFIACLLAKHPNVQDNIIDEINQLGIKPSEITYQNLMEAKYLERVIKESLRLYPSVPFVARHIKQDVKVHTGDYVLPAGSTVILSSYFIHRHSDYYKNPEEFNPDNFLADEVAKSHAYAFIPFSAGPRNCIGQKFAMLELKATIIKLVSRYVIEYAGEEWDVVPKPIFILQSSNGFHIKIKKRHQEAIKC</sequence>
<dbReference type="InterPro" id="IPR002403">
    <property type="entry name" value="Cyt_P450_E_grp-IV"/>
</dbReference>
<comment type="similarity">
    <text evidence="5 15">Belongs to the cytochrome P450 family.</text>
</comment>
<keyword evidence="10 15" id="KW-0560">Oxidoreductase</keyword>
<dbReference type="InterPro" id="IPR050196">
    <property type="entry name" value="Cytochrome_P450_Monoox"/>
</dbReference>
<evidence type="ECO:0000256" key="7">
    <source>
        <dbReference type="ARBA" id="ARBA00022723"/>
    </source>
</evidence>
<dbReference type="InterPro" id="IPR001128">
    <property type="entry name" value="Cyt_P450"/>
</dbReference>
<keyword evidence="8" id="KW-0256">Endoplasmic reticulum</keyword>
<evidence type="ECO:0000256" key="2">
    <source>
        <dbReference type="ARBA" id="ARBA00003690"/>
    </source>
</evidence>
<dbReference type="PROSITE" id="PS00086">
    <property type="entry name" value="CYTOCHROME_P450"/>
    <property type="match status" value="1"/>
</dbReference>
<feature type="binding site" description="axial binding residue" evidence="14">
    <location>
        <position position="164"/>
    </location>
    <ligand>
        <name>heme</name>
        <dbReference type="ChEBI" id="CHEBI:30413"/>
    </ligand>
    <ligandPart>
        <name>Fe</name>
        <dbReference type="ChEBI" id="CHEBI:18248"/>
    </ligandPart>
</feature>
<comment type="caution">
    <text evidence="16">The sequence shown here is derived from an EMBL/GenBank/DDBJ whole genome shotgun (WGS) entry which is preliminary data.</text>
</comment>
<evidence type="ECO:0000313" key="16">
    <source>
        <dbReference type="EMBL" id="KAL1139027.1"/>
    </source>
</evidence>
<evidence type="ECO:0000256" key="1">
    <source>
        <dbReference type="ARBA" id="ARBA00001971"/>
    </source>
</evidence>
<evidence type="ECO:0000256" key="6">
    <source>
        <dbReference type="ARBA" id="ARBA00022617"/>
    </source>
</evidence>
<keyword evidence="13" id="KW-0472">Membrane</keyword>
<comment type="cofactor">
    <cofactor evidence="1 14">
        <name>heme</name>
        <dbReference type="ChEBI" id="CHEBI:30413"/>
    </cofactor>
</comment>
<dbReference type="PRINTS" id="PR00385">
    <property type="entry name" value="P450"/>
</dbReference>
<keyword evidence="11 14" id="KW-0408">Iron</keyword>
<dbReference type="PANTHER" id="PTHR24291">
    <property type="entry name" value="CYTOCHROME P450 FAMILY 4"/>
    <property type="match status" value="1"/>
</dbReference>
<evidence type="ECO:0000256" key="12">
    <source>
        <dbReference type="ARBA" id="ARBA00023033"/>
    </source>
</evidence>
<dbReference type="GO" id="GO:0004497">
    <property type="term" value="F:monooxygenase activity"/>
    <property type="evidence" value="ECO:0007669"/>
    <property type="project" value="UniProtKB-KW"/>
</dbReference>
<evidence type="ECO:0000256" key="3">
    <source>
        <dbReference type="ARBA" id="ARBA00004174"/>
    </source>
</evidence>
<name>A0ABD0Z5L6_9HEMI</name>
<comment type="function">
    <text evidence="2">May be involved in the metabolism of insect hormones and in the breakdown of synthetic insecticides.</text>
</comment>
<evidence type="ECO:0000256" key="11">
    <source>
        <dbReference type="ARBA" id="ARBA00023004"/>
    </source>
</evidence>
<dbReference type="PANTHER" id="PTHR24291:SF189">
    <property type="entry name" value="CYTOCHROME P450 4C3-RELATED"/>
    <property type="match status" value="1"/>
</dbReference>
<dbReference type="AlphaFoldDB" id="A0ABD0Z5L6"/>
<reference evidence="16 17" key="1">
    <citation type="submission" date="2024-07" db="EMBL/GenBank/DDBJ databases">
        <title>Chromosome-level genome assembly of the water stick insect Ranatra chinensis (Heteroptera: Nepidae).</title>
        <authorList>
            <person name="Liu X."/>
        </authorList>
    </citation>
    <scope>NUCLEOTIDE SEQUENCE [LARGE SCALE GENOMIC DNA]</scope>
    <source>
        <strain evidence="16">Cailab_2021Rc</strain>
        <tissue evidence="16">Muscle</tissue>
    </source>
</reference>
<evidence type="ECO:0000256" key="4">
    <source>
        <dbReference type="ARBA" id="ARBA00004406"/>
    </source>
</evidence>